<evidence type="ECO:0000256" key="5">
    <source>
        <dbReference type="ARBA" id="ARBA00022603"/>
    </source>
</evidence>
<dbReference type="EMBL" id="KK852433">
    <property type="protein sequence ID" value="KDR23961.1"/>
    <property type="molecule type" value="Genomic_DNA"/>
</dbReference>
<evidence type="ECO:0000256" key="3">
    <source>
        <dbReference type="ARBA" id="ARBA00012750"/>
    </source>
</evidence>
<sequence length="207" mass="23316">MTPEEFMHQKSQILDGIDLSRKGCIDDPIKGLVQFINEGIEFVTTSSCSGRVIIFCEDVTNGNRKKGCKWLYTSHENVNDDDLLNSVDPKEGNNILKYEPLILHVQCRTLESAKLMHTCALESGFRNSGITLGKHGKIILAVRSCIGLEVPLTEDGITLVSNEYMKFLTKKANEKIEENKLRTQRFFYNLGSILGNKEQDILTNKTC</sequence>
<dbReference type="Proteomes" id="UP000027135">
    <property type="component" value="Unassembled WGS sequence"/>
</dbReference>
<evidence type="ECO:0000313" key="13">
    <source>
        <dbReference type="EMBL" id="KDR23961.1"/>
    </source>
</evidence>
<dbReference type="PANTHER" id="PTHR48418:SF1">
    <property type="entry name" value="TRNA WYBUTOSINE-SYNTHESIZING PROTEIN 3"/>
    <property type="match status" value="1"/>
</dbReference>
<evidence type="ECO:0000256" key="2">
    <source>
        <dbReference type="ARBA" id="ARBA00008569"/>
    </source>
</evidence>
<evidence type="ECO:0000256" key="6">
    <source>
        <dbReference type="ARBA" id="ARBA00022679"/>
    </source>
</evidence>
<dbReference type="STRING" id="136037.A0A067RJB3"/>
<evidence type="ECO:0000256" key="4">
    <source>
        <dbReference type="ARBA" id="ARBA00016536"/>
    </source>
</evidence>
<evidence type="ECO:0000259" key="12">
    <source>
        <dbReference type="Pfam" id="PF02676"/>
    </source>
</evidence>
<evidence type="ECO:0000256" key="10">
    <source>
        <dbReference type="ARBA" id="ARBA00030554"/>
    </source>
</evidence>
<dbReference type="Pfam" id="PF02676">
    <property type="entry name" value="TYW3"/>
    <property type="match status" value="1"/>
</dbReference>
<dbReference type="InParanoid" id="A0A067RJB3"/>
<proteinExistence type="inferred from homology"/>
<dbReference type="GO" id="GO:0032259">
    <property type="term" value="P:methylation"/>
    <property type="evidence" value="ECO:0007669"/>
    <property type="project" value="UniProtKB-KW"/>
</dbReference>
<evidence type="ECO:0000256" key="7">
    <source>
        <dbReference type="ARBA" id="ARBA00022691"/>
    </source>
</evidence>
<evidence type="ECO:0000256" key="8">
    <source>
        <dbReference type="ARBA" id="ARBA00022694"/>
    </source>
</evidence>
<evidence type="ECO:0000256" key="11">
    <source>
        <dbReference type="ARBA" id="ARBA00049202"/>
    </source>
</evidence>
<dbReference type="OMA" id="TWLYVSH"/>
<dbReference type="UniPathway" id="UPA00375"/>
<comment type="pathway">
    <text evidence="1">tRNA modification; wybutosine-tRNA(Phe) biosynthesis.</text>
</comment>
<comment type="similarity">
    <text evidence="2">Belongs to the TYW3 family.</text>
</comment>
<dbReference type="GO" id="GO:0008033">
    <property type="term" value="P:tRNA processing"/>
    <property type="evidence" value="ECO:0007669"/>
    <property type="project" value="UniProtKB-KW"/>
</dbReference>
<dbReference type="Gene3D" id="3.30.1960.10">
    <property type="entry name" value="tRNA wybutosine-synthesizing-like"/>
    <property type="match status" value="1"/>
</dbReference>
<reference evidence="13 14" key="1">
    <citation type="journal article" date="2014" name="Nat. Commun.">
        <title>Molecular traces of alternative social organization in a termite genome.</title>
        <authorList>
            <person name="Terrapon N."/>
            <person name="Li C."/>
            <person name="Robertson H.M."/>
            <person name="Ji L."/>
            <person name="Meng X."/>
            <person name="Booth W."/>
            <person name="Chen Z."/>
            <person name="Childers C.P."/>
            <person name="Glastad K.M."/>
            <person name="Gokhale K."/>
            <person name="Gowin J."/>
            <person name="Gronenberg W."/>
            <person name="Hermansen R.A."/>
            <person name="Hu H."/>
            <person name="Hunt B.G."/>
            <person name="Huylmans A.K."/>
            <person name="Khalil S.M."/>
            <person name="Mitchell R.D."/>
            <person name="Munoz-Torres M.C."/>
            <person name="Mustard J.A."/>
            <person name="Pan H."/>
            <person name="Reese J.T."/>
            <person name="Scharf M.E."/>
            <person name="Sun F."/>
            <person name="Vogel H."/>
            <person name="Xiao J."/>
            <person name="Yang W."/>
            <person name="Yang Z."/>
            <person name="Yang Z."/>
            <person name="Zhou J."/>
            <person name="Zhu J."/>
            <person name="Brent C.S."/>
            <person name="Elsik C.G."/>
            <person name="Goodisman M.A."/>
            <person name="Liberles D.A."/>
            <person name="Roe R.M."/>
            <person name="Vargo E.L."/>
            <person name="Vilcinskas A."/>
            <person name="Wang J."/>
            <person name="Bornberg-Bauer E."/>
            <person name="Korb J."/>
            <person name="Zhang G."/>
            <person name="Liebig J."/>
        </authorList>
    </citation>
    <scope>NUCLEOTIDE SEQUENCE [LARGE SCALE GENOMIC DNA]</scope>
    <source>
        <tissue evidence="13">Whole organism</tissue>
    </source>
</reference>
<dbReference type="InterPro" id="IPR003827">
    <property type="entry name" value="tRNA_yW-synthesising"/>
</dbReference>
<evidence type="ECO:0000256" key="9">
    <source>
        <dbReference type="ARBA" id="ARBA00025378"/>
    </source>
</evidence>
<dbReference type="InterPro" id="IPR036602">
    <property type="entry name" value="tRNA_yW-synthesising-like_sf"/>
</dbReference>
<dbReference type="EC" id="2.1.1.282" evidence="3"/>
<evidence type="ECO:0000256" key="1">
    <source>
        <dbReference type="ARBA" id="ARBA00004797"/>
    </source>
</evidence>
<keyword evidence="6" id="KW-0808">Transferase</keyword>
<gene>
    <name evidence="13" type="ORF">L798_09541</name>
</gene>
<evidence type="ECO:0000313" key="14">
    <source>
        <dbReference type="Proteomes" id="UP000027135"/>
    </source>
</evidence>
<name>A0A067RJB3_ZOONE</name>
<accession>A0A067RJB3</accession>
<dbReference type="AlphaFoldDB" id="A0A067RJB3"/>
<keyword evidence="7" id="KW-0949">S-adenosyl-L-methionine</keyword>
<dbReference type="SUPFAM" id="SSF111278">
    <property type="entry name" value="SSo0622-like"/>
    <property type="match status" value="1"/>
</dbReference>
<keyword evidence="5" id="KW-0489">Methyltransferase</keyword>
<comment type="function">
    <text evidence="9">Probable S-adenosyl-L-methionine-dependent methyltransferase that acts as a component of the wybutosine biosynthesis pathway. Wybutosine is a hyper modified guanosine with a tricyclic base found at the 3'-position adjacent to the anticodon of eukaryotic phenylalanine tRNA.</text>
</comment>
<keyword evidence="14" id="KW-1185">Reference proteome</keyword>
<feature type="domain" description="tRNA wybutosine-synthesizing protein" evidence="12">
    <location>
        <begin position="9"/>
        <end position="190"/>
    </location>
</feature>
<keyword evidence="8" id="KW-0819">tRNA processing</keyword>
<dbReference type="PANTHER" id="PTHR48418">
    <property type="entry name" value="TRNA WYBUTOSINE-SYNTHESIZING PROTEIN 3"/>
    <property type="match status" value="1"/>
</dbReference>
<dbReference type="GO" id="GO:0008168">
    <property type="term" value="F:methyltransferase activity"/>
    <property type="evidence" value="ECO:0007669"/>
    <property type="project" value="UniProtKB-KW"/>
</dbReference>
<organism evidence="13 14">
    <name type="scientific">Zootermopsis nevadensis</name>
    <name type="common">Dampwood termite</name>
    <dbReference type="NCBI Taxonomy" id="136037"/>
    <lineage>
        <taxon>Eukaryota</taxon>
        <taxon>Metazoa</taxon>
        <taxon>Ecdysozoa</taxon>
        <taxon>Arthropoda</taxon>
        <taxon>Hexapoda</taxon>
        <taxon>Insecta</taxon>
        <taxon>Pterygota</taxon>
        <taxon>Neoptera</taxon>
        <taxon>Polyneoptera</taxon>
        <taxon>Dictyoptera</taxon>
        <taxon>Blattodea</taxon>
        <taxon>Blattoidea</taxon>
        <taxon>Termitoidae</taxon>
        <taxon>Termopsidae</taxon>
        <taxon>Zootermopsis</taxon>
    </lineage>
</organism>
<comment type="catalytic activity">
    <reaction evidence="11">
        <text>4-demethyl-7-[(3S)-3-amino-3-carboxypropyl]wyosine(37) in tRNA(Phe) + S-adenosyl-L-methionine = 7-[(3S)-3-amino-3-carboxypropyl]wyosine(37) in tRNA(Phe) + S-adenosyl-L-homocysteine + H(+)</text>
        <dbReference type="Rhea" id="RHEA:36635"/>
        <dbReference type="Rhea" id="RHEA-COMP:10378"/>
        <dbReference type="Rhea" id="RHEA-COMP:10379"/>
        <dbReference type="ChEBI" id="CHEBI:15378"/>
        <dbReference type="ChEBI" id="CHEBI:57856"/>
        <dbReference type="ChEBI" id="CHEBI:59789"/>
        <dbReference type="ChEBI" id="CHEBI:73543"/>
        <dbReference type="ChEBI" id="CHEBI:73550"/>
        <dbReference type="EC" id="2.1.1.282"/>
    </reaction>
</comment>
<dbReference type="eggNOG" id="KOG1228">
    <property type="taxonomic scope" value="Eukaryota"/>
</dbReference>
<protein>
    <recommendedName>
        <fullName evidence="4">tRNA wybutosine-synthesizing protein 3 homolog</fullName>
        <ecNumber evidence="3">2.1.1.282</ecNumber>
    </recommendedName>
    <alternativeName>
        <fullName evidence="10">tRNA(Phe) 7-((3-amino-3-carboxypropyl)-4-demethylwyosine(37)-N(4))-methyltransferase</fullName>
    </alternativeName>
</protein>